<evidence type="ECO:0000313" key="3">
    <source>
        <dbReference type="Proteomes" id="UP000799444"/>
    </source>
</evidence>
<evidence type="ECO:0000313" key="2">
    <source>
        <dbReference type="EMBL" id="KAF2731465.1"/>
    </source>
</evidence>
<comment type="caution">
    <text evidence="2">The sequence shown here is derived from an EMBL/GenBank/DDBJ whole genome shotgun (WGS) entry which is preliminary data.</text>
</comment>
<accession>A0A9P4QS48</accession>
<sequence>MLPTLALCLHSAHHTAIFAPHHPPHPPRAKFSGRLLFLPQPASAVGWGPDREKTAECPRPVRAGGDIRRARARGAR</sequence>
<keyword evidence="3" id="KW-1185">Reference proteome</keyword>
<dbReference type="Proteomes" id="UP000799444">
    <property type="component" value="Unassembled WGS sequence"/>
</dbReference>
<organism evidence="2 3">
    <name type="scientific">Polyplosphaeria fusca</name>
    <dbReference type="NCBI Taxonomy" id="682080"/>
    <lineage>
        <taxon>Eukaryota</taxon>
        <taxon>Fungi</taxon>
        <taxon>Dikarya</taxon>
        <taxon>Ascomycota</taxon>
        <taxon>Pezizomycotina</taxon>
        <taxon>Dothideomycetes</taxon>
        <taxon>Pleosporomycetidae</taxon>
        <taxon>Pleosporales</taxon>
        <taxon>Tetraplosphaeriaceae</taxon>
        <taxon>Polyplosphaeria</taxon>
    </lineage>
</organism>
<name>A0A9P4QS48_9PLEO</name>
<feature type="region of interest" description="Disordered" evidence="1">
    <location>
        <begin position="46"/>
        <end position="76"/>
    </location>
</feature>
<gene>
    <name evidence="2" type="ORF">EJ04DRAFT_514568</name>
</gene>
<proteinExistence type="predicted"/>
<evidence type="ECO:0000256" key="1">
    <source>
        <dbReference type="SAM" id="MobiDB-lite"/>
    </source>
</evidence>
<dbReference type="AlphaFoldDB" id="A0A9P4QS48"/>
<reference evidence="2" key="1">
    <citation type="journal article" date="2020" name="Stud. Mycol.">
        <title>101 Dothideomycetes genomes: a test case for predicting lifestyles and emergence of pathogens.</title>
        <authorList>
            <person name="Haridas S."/>
            <person name="Albert R."/>
            <person name="Binder M."/>
            <person name="Bloem J."/>
            <person name="Labutti K."/>
            <person name="Salamov A."/>
            <person name="Andreopoulos B."/>
            <person name="Baker S."/>
            <person name="Barry K."/>
            <person name="Bills G."/>
            <person name="Bluhm B."/>
            <person name="Cannon C."/>
            <person name="Castanera R."/>
            <person name="Culley D."/>
            <person name="Daum C."/>
            <person name="Ezra D."/>
            <person name="Gonzalez J."/>
            <person name="Henrissat B."/>
            <person name="Kuo A."/>
            <person name="Liang C."/>
            <person name="Lipzen A."/>
            <person name="Lutzoni F."/>
            <person name="Magnuson J."/>
            <person name="Mondo S."/>
            <person name="Nolan M."/>
            <person name="Ohm R."/>
            <person name="Pangilinan J."/>
            <person name="Park H.-J."/>
            <person name="Ramirez L."/>
            <person name="Alfaro M."/>
            <person name="Sun H."/>
            <person name="Tritt A."/>
            <person name="Yoshinaga Y."/>
            <person name="Zwiers L.-H."/>
            <person name="Turgeon B."/>
            <person name="Goodwin S."/>
            <person name="Spatafora J."/>
            <person name="Crous P."/>
            <person name="Grigoriev I."/>
        </authorList>
    </citation>
    <scope>NUCLEOTIDE SEQUENCE</scope>
    <source>
        <strain evidence="2">CBS 125425</strain>
    </source>
</reference>
<protein>
    <submittedName>
        <fullName evidence="2">Uncharacterized protein</fullName>
    </submittedName>
</protein>
<dbReference type="EMBL" id="ML996195">
    <property type="protein sequence ID" value="KAF2731465.1"/>
    <property type="molecule type" value="Genomic_DNA"/>
</dbReference>